<feature type="transmembrane region" description="Helical" evidence="5">
    <location>
        <begin position="55"/>
        <end position="74"/>
    </location>
</feature>
<accession>A0ABP7CR29</accession>
<dbReference type="InterPro" id="IPR011701">
    <property type="entry name" value="MFS"/>
</dbReference>
<dbReference type="InterPro" id="IPR036259">
    <property type="entry name" value="MFS_trans_sf"/>
</dbReference>
<comment type="caution">
    <text evidence="7">The sequence shown here is derived from an EMBL/GenBank/DDBJ whole genome shotgun (WGS) entry which is preliminary data.</text>
</comment>
<proteinExistence type="predicted"/>
<evidence type="ECO:0000256" key="2">
    <source>
        <dbReference type="ARBA" id="ARBA00022692"/>
    </source>
</evidence>
<feature type="transmembrane region" description="Helical" evidence="5">
    <location>
        <begin position="367"/>
        <end position="389"/>
    </location>
</feature>
<reference evidence="8" key="1">
    <citation type="journal article" date="2019" name="Int. J. Syst. Evol. Microbiol.">
        <title>The Global Catalogue of Microorganisms (GCM) 10K type strain sequencing project: providing services to taxonomists for standard genome sequencing and annotation.</title>
        <authorList>
            <consortium name="The Broad Institute Genomics Platform"/>
            <consortium name="The Broad Institute Genome Sequencing Center for Infectious Disease"/>
            <person name="Wu L."/>
            <person name="Ma J."/>
        </authorList>
    </citation>
    <scope>NUCLEOTIDE SEQUENCE [LARGE SCALE GENOMIC DNA]</scope>
    <source>
        <strain evidence="8">JCM 16961</strain>
    </source>
</reference>
<keyword evidence="4 5" id="KW-0472">Membrane</keyword>
<sequence>MSGAVPTTANAIVRRVGAGFISLYVLAYMGVWLALMAPVLVTLPLKVNGLVGADAAPAALGLITGIGALLALVGNPLFGRLSDRTTARLGMRRPWMIVGLLGATAGLLVVALAPAVWVVVIGWSLTQLAFNALLAAVVAIMADQIPERQRGVVSGVLGICAPVALVVGAYVVQLVAPLGQLAMFLFPMAITSACVVAFMVVLRDRRLSGDDRPAWSFREFVATFYTSPRKAPDFAWAWVSRFLFVMGQSFLLTYQAFYLLNKIGISEVQLPDSIFVATLVSSICWVLFSLVGGKLSDATGRRKVFVLASALVYGIGLLVVAFSSEMTVFLIAMAITGAGIGIYFAVDLALVTDVLPDRENAAKDLGVFNIASALPQSIAPAIAPAILAIGGGDYSVLFVVAGACTIVGALAVLKVKGVR</sequence>
<evidence type="ECO:0000256" key="1">
    <source>
        <dbReference type="ARBA" id="ARBA00004651"/>
    </source>
</evidence>
<dbReference type="PANTHER" id="PTHR23528">
    <property type="match status" value="1"/>
</dbReference>
<evidence type="ECO:0000259" key="6">
    <source>
        <dbReference type="PROSITE" id="PS50850"/>
    </source>
</evidence>
<dbReference type="InterPro" id="IPR020846">
    <property type="entry name" value="MFS_dom"/>
</dbReference>
<keyword evidence="8" id="KW-1185">Reference proteome</keyword>
<dbReference type="PROSITE" id="PS50850">
    <property type="entry name" value="MFS"/>
    <property type="match status" value="1"/>
</dbReference>
<dbReference type="RefSeq" id="WP_344878814.1">
    <property type="nucleotide sequence ID" value="NZ_BAABCJ010000001.1"/>
</dbReference>
<protein>
    <submittedName>
        <fullName evidence="7">MFS transporter</fullName>
    </submittedName>
</protein>
<organism evidence="7 8">
    <name type="scientific">Zhihengliuella alba</name>
    <dbReference type="NCBI Taxonomy" id="547018"/>
    <lineage>
        <taxon>Bacteria</taxon>
        <taxon>Bacillati</taxon>
        <taxon>Actinomycetota</taxon>
        <taxon>Actinomycetes</taxon>
        <taxon>Micrococcales</taxon>
        <taxon>Micrococcaceae</taxon>
        <taxon>Zhihengliuella</taxon>
    </lineage>
</organism>
<comment type="subcellular location">
    <subcellularLocation>
        <location evidence="1">Cell membrane</location>
        <topology evidence="1">Multi-pass membrane protein</topology>
    </subcellularLocation>
</comment>
<keyword evidence="3 5" id="KW-1133">Transmembrane helix</keyword>
<dbReference type="SUPFAM" id="SSF103473">
    <property type="entry name" value="MFS general substrate transporter"/>
    <property type="match status" value="1"/>
</dbReference>
<dbReference type="Pfam" id="PF07690">
    <property type="entry name" value="MFS_1"/>
    <property type="match status" value="1"/>
</dbReference>
<feature type="transmembrane region" description="Helical" evidence="5">
    <location>
        <begin position="304"/>
        <end position="322"/>
    </location>
</feature>
<evidence type="ECO:0000256" key="5">
    <source>
        <dbReference type="SAM" id="Phobius"/>
    </source>
</evidence>
<dbReference type="Proteomes" id="UP001501536">
    <property type="component" value="Unassembled WGS sequence"/>
</dbReference>
<evidence type="ECO:0000313" key="8">
    <source>
        <dbReference type="Proteomes" id="UP001501536"/>
    </source>
</evidence>
<feature type="transmembrane region" description="Helical" evidence="5">
    <location>
        <begin position="328"/>
        <end position="355"/>
    </location>
</feature>
<feature type="transmembrane region" description="Helical" evidence="5">
    <location>
        <begin position="274"/>
        <end position="292"/>
    </location>
</feature>
<evidence type="ECO:0000256" key="4">
    <source>
        <dbReference type="ARBA" id="ARBA00023136"/>
    </source>
</evidence>
<name>A0ABP7CR29_9MICC</name>
<feature type="transmembrane region" description="Helical" evidence="5">
    <location>
        <begin position="234"/>
        <end position="254"/>
    </location>
</feature>
<dbReference type="PANTHER" id="PTHR23528:SF1">
    <property type="entry name" value="MAJOR FACILITATOR SUPERFAMILY (MFS) PROFILE DOMAIN-CONTAINING PROTEIN"/>
    <property type="match status" value="1"/>
</dbReference>
<feature type="transmembrane region" description="Helical" evidence="5">
    <location>
        <begin position="95"/>
        <end position="115"/>
    </location>
</feature>
<feature type="transmembrane region" description="Helical" evidence="5">
    <location>
        <begin position="152"/>
        <end position="175"/>
    </location>
</feature>
<feature type="transmembrane region" description="Helical" evidence="5">
    <location>
        <begin position="21"/>
        <end position="43"/>
    </location>
</feature>
<gene>
    <name evidence="7" type="ORF">GCM10022377_02520</name>
</gene>
<keyword evidence="2 5" id="KW-0812">Transmembrane</keyword>
<feature type="domain" description="Major facilitator superfamily (MFS) profile" evidence="6">
    <location>
        <begin position="22"/>
        <end position="419"/>
    </location>
</feature>
<evidence type="ECO:0000313" key="7">
    <source>
        <dbReference type="EMBL" id="GAA3693404.1"/>
    </source>
</evidence>
<evidence type="ECO:0000256" key="3">
    <source>
        <dbReference type="ARBA" id="ARBA00022989"/>
    </source>
</evidence>
<feature type="transmembrane region" description="Helical" evidence="5">
    <location>
        <begin position="181"/>
        <end position="202"/>
    </location>
</feature>
<dbReference type="Gene3D" id="1.20.1250.20">
    <property type="entry name" value="MFS general substrate transporter like domains"/>
    <property type="match status" value="2"/>
</dbReference>
<feature type="transmembrane region" description="Helical" evidence="5">
    <location>
        <begin position="395"/>
        <end position="413"/>
    </location>
</feature>
<feature type="transmembrane region" description="Helical" evidence="5">
    <location>
        <begin position="121"/>
        <end position="140"/>
    </location>
</feature>
<dbReference type="EMBL" id="BAABCJ010000001">
    <property type="protein sequence ID" value="GAA3693404.1"/>
    <property type="molecule type" value="Genomic_DNA"/>
</dbReference>